<accession>A0ABP8BTL0</accession>
<dbReference type="EMBL" id="BAABAS010000004">
    <property type="protein sequence ID" value="GAA4225914.1"/>
    <property type="molecule type" value="Genomic_DNA"/>
</dbReference>
<sequence>MEKGWSRVQLAKRAGVARTTVDGWKTNPRAPHVTTVTDVADALGVDRSEALRLAGLTPTRPVPTSDEEEDRLDRAWRRYRDDPGARGTVLRGLVDTWDREDTQGEEGDDDAQDGREVG</sequence>
<gene>
    <name evidence="3" type="ORF">GCM10022254_09020</name>
</gene>
<organism evidence="3 4">
    <name type="scientific">Actinomadura meridiana</name>
    <dbReference type="NCBI Taxonomy" id="559626"/>
    <lineage>
        <taxon>Bacteria</taxon>
        <taxon>Bacillati</taxon>
        <taxon>Actinomycetota</taxon>
        <taxon>Actinomycetes</taxon>
        <taxon>Streptosporangiales</taxon>
        <taxon>Thermomonosporaceae</taxon>
        <taxon>Actinomadura</taxon>
    </lineage>
</organism>
<dbReference type="Pfam" id="PF01381">
    <property type="entry name" value="HTH_3"/>
    <property type="match status" value="1"/>
</dbReference>
<dbReference type="SUPFAM" id="SSF47413">
    <property type="entry name" value="lambda repressor-like DNA-binding domains"/>
    <property type="match status" value="1"/>
</dbReference>
<dbReference type="PROSITE" id="PS50943">
    <property type="entry name" value="HTH_CROC1"/>
    <property type="match status" value="1"/>
</dbReference>
<keyword evidence="4" id="KW-1185">Reference proteome</keyword>
<reference evidence="4" key="1">
    <citation type="journal article" date="2019" name="Int. J. Syst. Evol. Microbiol.">
        <title>The Global Catalogue of Microorganisms (GCM) 10K type strain sequencing project: providing services to taxonomists for standard genome sequencing and annotation.</title>
        <authorList>
            <consortium name="The Broad Institute Genomics Platform"/>
            <consortium name="The Broad Institute Genome Sequencing Center for Infectious Disease"/>
            <person name="Wu L."/>
            <person name="Ma J."/>
        </authorList>
    </citation>
    <scope>NUCLEOTIDE SEQUENCE [LARGE SCALE GENOMIC DNA]</scope>
    <source>
        <strain evidence="4">JCM 17440</strain>
    </source>
</reference>
<feature type="region of interest" description="Disordered" evidence="1">
    <location>
        <begin position="83"/>
        <end position="118"/>
    </location>
</feature>
<name>A0ABP8BTL0_9ACTN</name>
<dbReference type="Gene3D" id="1.10.260.40">
    <property type="entry name" value="lambda repressor-like DNA-binding domains"/>
    <property type="match status" value="1"/>
</dbReference>
<dbReference type="Proteomes" id="UP001501710">
    <property type="component" value="Unassembled WGS sequence"/>
</dbReference>
<evidence type="ECO:0000313" key="4">
    <source>
        <dbReference type="Proteomes" id="UP001501710"/>
    </source>
</evidence>
<evidence type="ECO:0000256" key="1">
    <source>
        <dbReference type="SAM" id="MobiDB-lite"/>
    </source>
</evidence>
<protein>
    <recommendedName>
        <fullName evidence="2">HTH cro/C1-type domain-containing protein</fullName>
    </recommendedName>
</protein>
<dbReference type="InterPro" id="IPR001387">
    <property type="entry name" value="Cro/C1-type_HTH"/>
</dbReference>
<evidence type="ECO:0000313" key="3">
    <source>
        <dbReference type="EMBL" id="GAA4225914.1"/>
    </source>
</evidence>
<comment type="caution">
    <text evidence="3">The sequence shown here is derived from an EMBL/GenBank/DDBJ whole genome shotgun (WGS) entry which is preliminary data.</text>
</comment>
<dbReference type="CDD" id="cd00093">
    <property type="entry name" value="HTH_XRE"/>
    <property type="match status" value="1"/>
</dbReference>
<feature type="domain" description="HTH cro/C1-type" evidence="2">
    <location>
        <begin position="2"/>
        <end position="50"/>
    </location>
</feature>
<evidence type="ECO:0000259" key="2">
    <source>
        <dbReference type="PROSITE" id="PS50943"/>
    </source>
</evidence>
<proteinExistence type="predicted"/>
<dbReference type="InterPro" id="IPR010982">
    <property type="entry name" value="Lambda_DNA-bd_dom_sf"/>
</dbReference>